<evidence type="ECO:0000256" key="1">
    <source>
        <dbReference type="ARBA" id="ARBA00022443"/>
    </source>
</evidence>
<dbReference type="InterPro" id="IPR051567">
    <property type="entry name" value="Unconventional_Myosin_ATPase"/>
</dbReference>
<dbReference type="SMART" id="SM00015">
    <property type="entry name" value="IQ"/>
    <property type="match status" value="2"/>
</dbReference>
<dbReference type="InterPro" id="IPR000857">
    <property type="entry name" value="MyTH4_dom"/>
</dbReference>
<keyword evidence="5" id="KW-0505">Motor protein</keyword>
<evidence type="ECO:0000256" key="6">
    <source>
        <dbReference type="PROSITE-ProRule" id="PRU00192"/>
    </source>
</evidence>
<keyword evidence="7" id="KW-0009">Actin-binding</keyword>
<dbReference type="Gene3D" id="1.20.5.190">
    <property type="match status" value="1"/>
</dbReference>
<dbReference type="PROSITE" id="PS50096">
    <property type="entry name" value="IQ"/>
    <property type="match status" value="2"/>
</dbReference>
<feature type="domain" description="SH3" evidence="9">
    <location>
        <begin position="1330"/>
        <end position="1391"/>
    </location>
</feature>
<evidence type="ECO:0000256" key="5">
    <source>
        <dbReference type="ARBA" id="ARBA00023175"/>
    </source>
</evidence>
<accession>R0M2K0</accession>
<dbReference type="InterPro" id="IPR038185">
    <property type="entry name" value="MyTH4_dom_sf"/>
</dbReference>
<feature type="compositionally biased region" description="Pro residues" evidence="8">
    <location>
        <begin position="1087"/>
        <end position="1106"/>
    </location>
</feature>
<dbReference type="Pfam" id="PF00784">
    <property type="entry name" value="MyTH4"/>
    <property type="match status" value="1"/>
</dbReference>
<comment type="similarity">
    <text evidence="7">Belongs to the TRAFAC class myosin-kinesin ATPase superfamily. Myosin family.</text>
</comment>
<dbReference type="SMART" id="SM00242">
    <property type="entry name" value="MYSc"/>
    <property type="match status" value="1"/>
</dbReference>
<evidence type="ECO:0000256" key="7">
    <source>
        <dbReference type="PROSITE-ProRule" id="PRU00782"/>
    </source>
</evidence>
<dbReference type="Gene3D" id="6.20.240.20">
    <property type="match status" value="1"/>
</dbReference>
<feature type="domain" description="MyTH4" evidence="10">
    <location>
        <begin position="405"/>
        <end position="554"/>
    </location>
</feature>
<dbReference type="SMART" id="SM00326">
    <property type="entry name" value="SH3"/>
    <property type="match status" value="1"/>
</dbReference>
<evidence type="ECO:0000256" key="2">
    <source>
        <dbReference type="ARBA" id="ARBA00022741"/>
    </source>
</evidence>
<evidence type="ECO:0000256" key="4">
    <source>
        <dbReference type="ARBA" id="ARBA00023123"/>
    </source>
</evidence>
<feature type="non-terminal residue" evidence="12">
    <location>
        <position position="1403"/>
    </location>
</feature>
<dbReference type="EMBL" id="KB742575">
    <property type="protein sequence ID" value="EOB06873.1"/>
    <property type="molecule type" value="Genomic_DNA"/>
</dbReference>
<gene>
    <name evidence="12" type="ORF">Anapl_03650</name>
</gene>
<dbReference type="PROSITE" id="PS51456">
    <property type="entry name" value="MYOSIN_MOTOR"/>
    <property type="match status" value="1"/>
</dbReference>
<feature type="compositionally biased region" description="Low complexity" evidence="8">
    <location>
        <begin position="851"/>
        <end position="862"/>
    </location>
</feature>
<dbReference type="Pfam" id="PF07653">
    <property type="entry name" value="SH3_2"/>
    <property type="match status" value="1"/>
</dbReference>
<dbReference type="InterPro" id="IPR001609">
    <property type="entry name" value="Myosin_head_motor_dom-like"/>
</dbReference>
<evidence type="ECO:0000259" key="10">
    <source>
        <dbReference type="PROSITE" id="PS51016"/>
    </source>
</evidence>
<evidence type="ECO:0000313" key="12">
    <source>
        <dbReference type="EMBL" id="EOB06873.1"/>
    </source>
</evidence>
<dbReference type="GO" id="GO:0016459">
    <property type="term" value="C:myosin complex"/>
    <property type="evidence" value="ECO:0007669"/>
    <property type="project" value="UniProtKB-KW"/>
</dbReference>
<dbReference type="InterPro" id="IPR027417">
    <property type="entry name" value="P-loop_NTPase"/>
</dbReference>
<dbReference type="InterPro" id="IPR035489">
    <property type="entry name" value="MYO15B_SH3"/>
</dbReference>
<evidence type="ECO:0000256" key="8">
    <source>
        <dbReference type="SAM" id="MobiDB-lite"/>
    </source>
</evidence>
<keyword evidence="2" id="KW-0547">Nucleotide-binding</keyword>
<dbReference type="Pfam" id="PF26570">
    <property type="entry name" value="MYO15"/>
    <property type="match status" value="1"/>
</dbReference>
<dbReference type="PANTHER" id="PTHR22692">
    <property type="entry name" value="MYOSIN VII, XV"/>
    <property type="match status" value="1"/>
</dbReference>
<name>R0M2K0_ANAPL</name>
<comment type="caution">
    <text evidence="7">Lacks conserved residue(s) required for the propagation of feature annotation.</text>
</comment>
<sequence length="1403" mass="158021">SSPLQATDHTFLQKCHYHHGNSPWYTKPKLPLPVFTVKHYAGPVTYRVHKFLNKNRDQLRLEVLDIFSQSRLKVVSHIFQKAKATYSQQRDLGARGKGLKPRASTLVSKFQESLQDLTAKLRRSHTFFIRCITPNPKKLSNIFDVEYVTCQLRHSGILEAIHIKKEGYPVRLPFQNFLARYGLLAGQGHSCLEKREVCVAVLSHVVGSPSDLYQIGVTKVFLKEKAWQLLERRWNQRQSWAIVTLQRNFRCLLHRRRFRVLQEKVTIIQAHFRGYQARKRYRRLKKTLVQFNTMVLISRHFIQRRKHCQVTTLLRTGVYGVSLLLPQWLTFSLSPQDVGLLEIPAELAALLQVAEGQYRAQANQITEALPPEVKIKDDLSLPSTINSYPFSSFIKSHFQNTDFPAPGHPLHYPLTRLEAEYQESALEINKLILRFIGDQNLDGWQEVLLGNYIARKGLDNVALRNEIFSQVVTQTWKNPDVEHSQRAWVLMATLLSSFVPSPALEKPLLKFVSDHGMDGFNAVCQRKILTAAQHTDTAFSRAYPPTQLEWTANQRKGKMVLDVHTFNEEKFSAEVESWMTGEQFAGCLLSARGCDKKSRGWSISMFTGNMWQDLLGCDFVLDLIGEMEDVSNPSSTSQSSGGYPITPERDRNFFLNSAMDSIPPAPGIQAPTFPPPSLPPEFSNAHRDSRFRDGRGEPVGLDHYVDDLFSTVLHQGPRVPDLENRESLTGRMKGGGKIGPTQRGMFPSTGFPGMMQTPAYQPMPSMMGMPAAMPMMPGAGGIAPMPAMVMPQPVMPAVDPNQLAAQQQAFINQQAMLMAQQMTLQAMTLSQQQQQQQQQQRRQQSYESSRPRASSPPRAQAPTTLPKPKSPPSSQKDQYSDSEDDDNPRETFQQKRAYFQKMGEQKILVKKVRPPSKVWTPPANPQPKHEEKEEEEKKNTEEKPSPKPEAAPAPPLPPPEPKPKKQTPKAKKEPPVVKPSGPASRPEPSREIRNIIKMYQSRPAPEPQPIEPIRKVSKPFMKRNDPKDEALAKLGMVNPNSPKSPPPVPQEKSPKGPPPPPKPKPGSASSSIKEKQLPLLSIFSQPPSTPPDPQTPLSPPVPPPLPTSLLPGNQDSQEFTAKGSSIEDDGIKTQLYKLTASVSFSYANPAWKIFLRKEVFYPKENFSHPYCLNLLCEQIMRDTFSNSCLRISREEKRKMKDLLTEFRVGNDVQSIQEDGIKKRIVLAARDNWANYFSRLFPVHGENGSDVQILGVSHRGLRLLKVVKASGYTPEHLKILCSYSFADVLSVELRGSSALEFSLKTEQLFLHSRKAPCIKAMVETFIQELRQDTNYVVALRSYVTDDKSLLSFKKGDLIQLLPMQGLEPGWQFGSTGGRSGIFPTNLVQLAAAPDYLSTSMDRAG</sequence>
<evidence type="ECO:0000259" key="11">
    <source>
        <dbReference type="PROSITE" id="PS51456"/>
    </source>
</evidence>
<keyword evidence="1 6" id="KW-0728">SH3 domain</keyword>
<feature type="compositionally biased region" description="Pro residues" evidence="8">
    <location>
        <begin position="947"/>
        <end position="960"/>
    </location>
</feature>
<dbReference type="SUPFAM" id="SSF52540">
    <property type="entry name" value="P-loop containing nucleoside triphosphate hydrolases"/>
    <property type="match status" value="1"/>
</dbReference>
<feature type="region of interest" description="Disordered" evidence="8">
    <location>
        <begin position="832"/>
        <end position="1125"/>
    </location>
</feature>
<dbReference type="Gene3D" id="2.30.30.40">
    <property type="entry name" value="SH3 Domains"/>
    <property type="match status" value="1"/>
</dbReference>
<dbReference type="Pfam" id="PF00612">
    <property type="entry name" value="IQ"/>
    <property type="match status" value="2"/>
</dbReference>
<dbReference type="InterPro" id="IPR000048">
    <property type="entry name" value="IQ_motif_EF-hand-BS"/>
</dbReference>
<feature type="compositionally biased region" description="Basic and acidic residues" evidence="8">
    <location>
        <begin position="1022"/>
        <end position="1031"/>
    </location>
</feature>
<feature type="compositionally biased region" description="Low complexity" evidence="8">
    <location>
        <begin position="832"/>
        <end position="845"/>
    </location>
</feature>
<dbReference type="PROSITE" id="PS51016">
    <property type="entry name" value="MYTH4"/>
    <property type="match status" value="1"/>
</dbReference>
<feature type="compositionally biased region" description="Pro residues" evidence="8">
    <location>
        <begin position="1042"/>
        <end position="1064"/>
    </location>
</feature>
<dbReference type="InterPro" id="IPR001452">
    <property type="entry name" value="SH3_domain"/>
</dbReference>
<feature type="compositionally biased region" description="Polar residues" evidence="8">
    <location>
        <begin position="1113"/>
        <end position="1123"/>
    </location>
</feature>
<dbReference type="InterPro" id="IPR059004">
    <property type="entry name" value="MYO15"/>
</dbReference>
<organism evidence="12 13">
    <name type="scientific">Anas platyrhynchos</name>
    <name type="common">Mallard</name>
    <name type="synonym">Anas boschas</name>
    <dbReference type="NCBI Taxonomy" id="8839"/>
    <lineage>
        <taxon>Eukaryota</taxon>
        <taxon>Metazoa</taxon>
        <taxon>Chordata</taxon>
        <taxon>Craniata</taxon>
        <taxon>Vertebrata</taxon>
        <taxon>Euteleostomi</taxon>
        <taxon>Archelosauria</taxon>
        <taxon>Archosauria</taxon>
        <taxon>Dinosauria</taxon>
        <taxon>Saurischia</taxon>
        <taxon>Theropoda</taxon>
        <taxon>Coelurosauria</taxon>
        <taxon>Aves</taxon>
        <taxon>Neognathae</taxon>
        <taxon>Galloanserae</taxon>
        <taxon>Anseriformes</taxon>
        <taxon>Anatidae</taxon>
        <taxon>Anatinae</taxon>
        <taxon>Anas</taxon>
    </lineage>
</organism>
<dbReference type="CDD" id="cd12068">
    <property type="entry name" value="SH3_MYO15B"/>
    <property type="match status" value="1"/>
</dbReference>
<proteinExistence type="inferred from homology"/>
<feature type="region of interest" description="Disordered" evidence="8">
    <location>
        <begin position="720"/>
        <end position="747"/>
    </location>
</feature>
<dbReference type="GO" id="GO:0003779">
    <property type="term" value="F:actin binding"/>
    <property type="evidence" value="ECO:0007669"/>
    <property type="project" value="UniProtKB-KW"/>
</dbReference>
<dbReference type="PANTHER" id="PTHR22692:SF16">
    <property type="entry name" value="MYOSIN XVB"/>
    <property type="match status" value="1"/>
</dbReference>
<dbReference type="PRINTS" id="PR01217">
    <property type="entry name" value="PRICHEXTENSN"/>
</dbReference>
<feature type="domain" description="Myosin motor" evidence="11">
    <location>
        <begin position="1"/>
        <end position="235"/>
    </location>
</feature>
<keyword evidence="4 7" id="KW-0518">Myosin</keyword>
<evidence type="ECO:0000259" key="9">
    <source>
        <dbReference type="PROSITE" id="PS50002"/>
    </source>
</evidence>
<protein>
    <submittedName>
        <fullName evidence="12">Putative myosin-XVB</fullName>
    </submittedName>
</protein>
<evidence type="ECO:0000256" key="3">
    <source>
        <dbReference type="ARBA" id="ARBA00022840"/>
    </source>
</evidence>
<dbReference type="GO" id="GO:0003774">
    <property type="term" value="F:cytoskeletal motor activity"/>
    <property type="evidence" value="ECO:0007669"/>
    <property type="project" value="InterPro"/>
</dbReference>
<dbReference type="InterPro" id="IPR036961">
    <property type="entry name" value="Kinesin_motor_dom_sf"/>
</dbReference>
<dbReference type="GO" id="GO:0005524">
    <property type="term" value="F:ATP binding"/>
    <property type="evidence" value="ECO:0007669"/>
    <property type="project" value="UniProtKB-KW"/>
</dbReference>
<dbReference type="Gene3D" id="1.20.58.530">
    <property type="match status" value="1"/>
</dbReference>
<reference evidence="13" key="1">
    <citation type="journal article" date="2013" name="Nat. Genet.">
        <title>The duck genome and transcriptome provide insight into an avian influenza virus reservoir species.</title>
        <authorList>
            <person name="Huang Y."/>
            <person name="Li Y."/>
            <person name="Burt D.W."/>
            <person name="Chen H."/>
            <person name="Zhang Y."/>
            <person name="Qian W."/>
            <person name="Kim H."/>
            <person name="Gan S."/>
            <person name="Zhao Y."/>
            <person name="Li J."/>
            <person name="Yi K."/>
            <person name="Feng H."/>
            <person name="Zhu P."/>
            <person name="Li B."/>
            <person name="Liu Q."/>
            <person name="Fairley S."/>
            <person name="Magor K.E."/>
            <person name="Du Z."/>
            <person name="Hu X."/>
            <person name="Goodman L."/>
            <person name="Tafer H."/>
            <person name="Vignal A."/>
            <person name="Lee T."/>
            <person name="Kim K.W."/>
            <person name="Sheng Z."/>
            <person name="An Y."/>
            <person name="Searle S."/>
            <person name="Herrero J."/>
            <person name="Groenen M.A."/>
            <person name="Crooijmans R.P."/>
            <person name="Faraut T."/>
            <person name="Cai Q."/>
            <person name="Webster R.G."/>
            <person name="Aldridge J.R."/>
            <person name="Warren W.C."/>
            <person name="Bartschat S."/>
            <person name="Kehr S."/>
            <person name="Marz M."/>
            <person name="Stadler P.F."/>
            <person name="Smith J."/>
            <person name="Kraus R.H."/>
            <person name="Zhao Y."/>
            <person name="Ren L."/>
            <person name="Fei J."/>
            <person name="Morisson M."/>
            <person name="Kaiser P."/>
            <person name="Griffin D.K."/>
            <person name="Rao M."/>
            <person name="Pitel F."/>
            <person name="Wang J."/>
            <person name="Li N."/>
        </authorList>
    </citation>
    <scope>NUCLEOTIDE SEQUENCE [LARGE SCALE GENOMIC DNA]</scope>
</reference>
<dbReference type="PROSITE" id="PS50002">
    <property type="entry name" value="SH3"/>
    <property type="match status" value="1"/>
</dbReference>
<keyword evidence="3" id="KW-0067">ATP-binding</keyword>
<feature type="region of interest" description="Actin-binding" evidence="7">
    <location>
        <begin position="114"/>
        <end position="136"/>
    </location>
</feature>
<dbReference type="Gene3D" id="1.20.120.720">
    <property type="entry name" value="Myosin VI head, motor domain, U50 subdomain"/>
    <property type="match status" value="1"/>
</dbReference>
<dbReference type="Gene3D" id="1.25.40.530">
    <property type="entry name" value="MyTH4 domain"/>
    <property type="match status" value="1"/>
</dbReference>
<dbReference type="Gene3D" id="3.40.850.10">
    <property type="entry name" value="Kinesin motor domain"/>
    <property type="match status" value="1"/>
</dbReference>
<dbReference type="SMART" id="SM00139">
    <property type="entry name" value="MyTH4"/>
    <property type="match status" value="1"/>
</dbReference>
<keyword evidence="13" id="KW-1185">Reference proteome</keyword>
<dbReference type="SUPFAM" id="SSF50044">
    <property type="entry name" value="SH3-domain"/>
    <property type="match status" value="1"/>
</dbReference>
<dbReference type="InterPro" id="IPR036028">
    <property type="entry name" value="SH3-like_dom_sf"/>
</dbReference>
<dbReference type="Proteomes" id="UP000296049">
    <property type="component" value="Unassembled WGS sequence"/>
</dbReference>
<feature type="non-terminal residue" evidence="12">
    <location>
        <position position="1"/>
    </location>
</feature>
<dbReference type="Pfam" id="PF00063">
    <property type="entry name" value="Myosin_head"/>
    <property type="match status" value="1"/>
</dbReference>
<feature type="compositionally biased region" description="Basic and acidic residues" evidence="8">
    <location>
        <begin position="927"/>
        <end position="946"/>
    </location>
</feature>
<evidence type="ECO:0000313" key="13">
    <source>
        <dbReference type="Proteomes" id="UP000296049"/>
    </source>
</evidence>